<keyword evidence="2" id="KW-1185">Reference proteome</keyword>
<evidence type="ECO:0000313" key="2">
    <source>
        <dbReference type="Proteomes" id="UP000053766"/>
    </source>
</evidence>
<dbReference type="AlphaFoldDB" id="A0A0D8X881"/>
<name>A0A0D8X881_DICVI</name>
<gene>
    <name evidence="1" type="ORF">DICVIV_14250</name>
</gene>
<reference evidence="1 2" key="1">
    <citation type="submission" date="2013-11" db="EMBL/GenBank/DDBJ databases">
        <title>Draft genome of the bovine lungworm Dictyocaulus viviparus.</title>
        <authorList>
            <person name="Mitreva M."/>
        </authorList>
    </citation>
    <scope>NUCLEOTIDE SEQUENCE [LARGE SCALE GENOMIC DNA]</scope>
    <source>
        <strain evidence="1 2">HannoverDv2000</strain>
    </source>
</reference>
<evidence type="ECO:0000313" key="1">
    <source>
        <dbReference type="EMBL" id="KJH39854.1"/>
    </source>
</evidence>
<reference evidence="2" key="2">
    <citation type="journal article" date="2016" name="Sci. Rep.">
        <title>Dictyocaulus viviparus genome, variome and transcriptome elucidate lungworm biology and support future intervention.</title>
        <authorList>
            <person name="McNulty S.N."/>
            <person name="Strube C."/>
            <person name="Rosa B.A."/>
            <person name="Martin J.C."/>
            <person name="Tyagi R."/>
            <person name="Choi Y.J."/>
            <person name="Wang Q."/>
            <person name="Hallsworth Pepin K."/>
            <person name="Zhang X."/>
            <person name="Ozersky P."/>
            <person name="Wilson R.K."/>
            <person name="Sternberg P.W."/>
            <person name="Gasser R.B."/>
            <person name="Mitreva M."/>
        </authorList>
    </citation>
    <scope>NUCLEOTIDE SEQUENCE [LARGE SCALE GENOMIC DNA]</scope>
    <source>
        <strain evidence="2">HannoverDv2000</strain>
    </source>
</reference>
<feature type="non-terminal residue" evidence="1">
    <location>
        <position position="149"/>
    </location>
</feature>
<dbReference type="Proteomes" id="UP000053766">
    <property type="component" value="Unassembled WGS sequence"/>
</dbReference>
<proteinExistence type="predicted"/>
<protein>
    <submittedName>
        <fullName evidence="1">Uncharacterized protein</fullName>
    </submittedName>
</protein>
<dbReference type="EMBL" id="KN719772">
    <property type="protein sequence ID" value="KJH39854.1"/>
    <property type="molecule type" value="Genomic_DNA"/>
</dbReference>
<dbReference type="STRING" id="29172.A0A0D8X881"/>
<organism evidence="1 2">
    <name type="scientific">Dictyocaulus viviparus</name>
    <name type="common">Bovine lungworm</name>
    <dbReference type="NCBI Taxonomy" id="29172"/>
    <lineage>
        <taxon>Eukaryota</taxon>
        <taxon>Metazoa</taxon>
        <taxon>Ecdysozoa</taxon>
        <taxon>Nematoda</taxon>
        <taxon>Chromadorea</taxon>
        <taxon>Rhabditida</taxon>
        <taxon>Rhabditina</taxon>
        <taxon>Rhabditomorpha</taxon>
        <taxon>Strongyloidea</taxon>
        <taxon>Metastrongylidae</taxon>
        <taxon>Dictyocaulus</taxon>
    </lineage>
</organism>
<dbReference type="OrthoDB" id="5814695at2759"/>
<sequence>MYIVVKMALLNCCSIFIAFLAVVKAWAVDCLVSKEEWSQWLVKLRIAFIKGPQPIAYDRLGKSAEETKVLRYKELQIHKHFDRDGIGLTTEDWQALITYANKLNVQEEAAGVVRYAEQHEMRMKCLHTSIKMLGRWYEKLNEWENALEA</sequence>
<accession>A0A0D8X881</accession>